<evidence type="ECO:0000313" key="2">
    <source>
        <dbReference type="EMBL" id="GGL65362.1"/>
    </source>
</evidence>
<accession>A0A830F8L2</accession>
<dbReference type="AlphaFoldDB" id="A0A830F8L2"/>
<feature type="compositionally biased region" description="Basic and acidic residues" evidence="1">
    <location>
        <begin position="1"/>
        <end position="10"/>
    </location>
</feature>
<organism evidence="2 3">
    <name type="scientific">Halocalculus aciditolerans</name>
    <dbReference type="NCBI Taxonomy" id="1383812"/>
    <lineage>
        <taxon>Archaea</taxon>
        <taxon>Methanobacteriati</taxon>
        <taxon>Methanobacteriota</taxon>
        <taxon>Stenosarchaea group</taxon>
        <taxon>Halobacteria</taxon>
        <taxon>Halobacteriales</taxon>
        <taxon>Halobacteriaceae</taxon>
        <taxon>Halocalculus</taxon>
    </lineage>
</organism>
<reference evidence="2" key="1">
    <citation type="journal article" date="2014" name="Int. J. Syst. Evol. Microbiol.">
        <title>Complete genome sequence of Corynebacterium casei LMG S-19264T (=DSM 44701T), isolated from a smear-ripened cheese.</title>
        <authorList>
            <consortium name="US DOE Joint Genome Institute (JGI-PGF)"/>
            <person name="Walter F."/>
            <person name="Albersmeier A."/>
            <person name="Kalinowski J."/>
            <person name="Ruckert C."/>
        </authorList>
    </citation>
    <scope>NUCLEOTIDE SEQUENCE</scope>
    <source>
        <strain evidence="2">JCM 19596</strain>
    </source>
</reference>
<name>A0A830F8L2_9EURY</name>
<dbReference type="EMBL" id="BMPG01000003">
    <property type="protein sequence ID" value="GGL65362.1"/>
    <property type="molecule type" value="Genomic_DNA"/>
</dbReference>
<feature type="compositionally biased region" description="Basic and acidic residues" evidence="1">
    <location>
        <begin position="18"/>
        <end position="32"/>
    </location>
</feature>
<keyword evidence="3" id="KW-1185">Reference proteome</keyword>
<evidence type="ECO:0000313" key="3">
    <source>
        <dbReference type="Proteomes" id="UP000607197"/>
    </source>
</evidence>
<protein>
    <submittedName>
        <fullName evidence="2">Uncharacterized protein</fullName>
    </submittedName>
</protein>
<sequence length="63" mass="6900">MEGDAGRDCEAAPDEQETAQREDCEAGIRPEHVETTVNDVESATEFSGHIRTSVPLDNSYFAD</sequence>
<feature type="region of interest" description="Disordered" evidence="1">
    <location>
        <begin position="1"/>
        <end position="32"/>
    </location>
</feature>
<gene>
    <name evidence="2" type="ORF">GCM10009039_24020</name>
</gene>
<proteinExistence type="predicted"/>
<reference evidence="2" key="2">
    <citation type="submission" date="2020-09" db="EMBL/GenBank/DDBJ databases">
        <authorList>
            <person name="Sun Q."/>
            <person name="Ohkuma M."/>
        </authorList>
    </citation>
    <scope>NUCLEOTIDE SEQUENCE</scope>
    <source>
        <strain evidence="2">JCM 19596</strain>
    </source>
</reference>
<dbReference type="Proteomes" id="UP000607197">
    <property type="component" value="Unassembled WGS sequence"/>
</dbReference>
<comment type="caution">
    <text evidence="2">The sequence shown here is derived from an EMBL/GenBank/DDBJ whole genome shotgun (WGS) entry which is preliminary data.</text>
</comment>
<evidence type="ECO:0000256" key="1">
    <source>
        <dbReference type="SAM" id="MobiDB-lite"/>
    </source>
</evidence>